<dbReference type="EMBL" id="LAJF01000092">
    <property type="protein sequence ID" value="KKB82717.1"/>
    <property type="molecule type" value="Genomic_DNA"/>
</dbReference>
<name>A0A0F5LM73_9HYPH</name>
<accession>A0A0F5LM73</accession>
<evidence type="ECO:0000313" key="1">
    <source>
        <dbReference type="EMBL" id="KKB82717.1"/>
    </source>
</evidence>
<organism evidence="1 3">
    <name type="scientific">Devosia limi DSM 17137</name>
    <dbReference type="NCBI Taxonomy" id="1121477"/>
    <lineage>
        <taxon>Bacteria</taxon>
        <taxon>Pseudomonadati</taxon>
        <taxon>Pseudomonadota</taxon>
        <taxon>Alphaproteobacteria</taxon>
        <taxon>Hyphomicrobiales</taxon>
        <taxon>Devosiaceae</taxon>
        <taxon>Devosia</taxon>
    </lineage>
</organism>
<protein>
    <submittedName>
        <fullName evidence="1">Uncharacterized protein</fullName>
    </submittedName>
</protein>
<reference evidence="2 4" key="2">
    <citation type="submission" date="2016-11" db="EMBL/GenBank/DDBJ databases">
        <authorList>
            <person name="Jaros S."/>
            <person name="Januszkiewicz K."/>
            <person name="Wedrychowicz H."/>
        </authorList>
    </citation>
    <scope>NUCLEOTIDE SEQUENCE [LARGE SCALE GENOMIC DNA]</scope>
    <source>
        <strain evidence="2 4">DSM 17137</strain>
    </source>
</reference>
<dbReference type="OrthoDB" id="7950133at2"/>
<dbReference type="AlphaFoldDB" id="A0A0F5LM73"/>
<dbReference type="Proteomes" id="UP000184533">
    <property type="component" value="Unassembled WGS sequence"/>
</dbReference>
<gene>
    <name evidence="2" type="ORF">SAMN02745223_00285</name>
    <name evidence="1" type="ORF">VW29_15560</name>
</gene>
<dbReference type="Proteomes" id="UP000033608">
    <property type="component" value="Unassembled WGS sequence"/>
</dbReference>
<reference evidence="1 3" key="1">
    <citation type="submission" date="2015-03" db="EMBL/GenBank/DDBJ databases">
        <authorList>
            <person name="Hassan Y.I."/>
            <person name="Lepp D."/>
            <person name="Zhou T."/>
        </authorList>
    </citation>
    <scope>NUCLEOTIDE SEQUENCE [LARGE SCALE GENOMIC DNA]</scope>
    <source>
        <strain evidence="1 3">DSM 17137</strain>
    </source>
</reference>
<keyword evidence="3" id="KW-1185">Reference proteome</keyword>
<proteinExistence type="predicted"/>
<dbReference type="RefSeq" id="WP_046136196.1">
    <property type="nucleotide sequence ID" value="NZ_FQVC01000001.1"/>
</dbReference>
<sequence length="107" mass="11171">MAQAILDETMLLFRSIFWLTIAYVVIKPGVDFHDAATALSGQAVAAGQQIVAEQVQTIECDTIQCIGGKAVLAAVLPTPPSAGTSPMHDAPAVLVVPYPMPRLGRAG</sequence>
<dbReference type="PATRIC" id="fig|1121477.3.peg.4284"/>
<evidence type="ECO:0000313" key="3">
    <source>
        <dbReference type="Proteomes" id="UP000033608"/>
    </source>
</evidence>
<evidence type="ECO:0000313" key="2">
    <source>
        <dbReference type="EMBL" id="SHE40167.1"/>
    </source>
</evidence>
<dbReference type="EMBL" id="FQVC01000001">
    <property type="protein sequence ID" value="SHE40167.1"/>
    <property type="molecule type" value="Genomic_DNA"/>
</dbReference>
<evidence type="ECO:0000313" key="4">
    <source>
        <dbReference type="Proteomes" id="UP000184533"/>
    </source>
</evidence>